<sequence>MRQGWLRQRWRSVAVLGAVFALAGGGALYAELRPVFPRTDARACSDSTVPLAEQADAAALALPEHATDLRYDTARLRPRAGTPRGTTGRTVLRMEFRTTSVDIQRWLVANRLPKPTDFDTWGGPEALGATCGVLEDGFSDWQTTSGRLAATVTTPYGLRLIVNIDPDSRPRPAVLVTLEEA</sequence>
<organism evidence="1 2">
    <name type="scientific">Streptomyces olivochromogenes</name>
    <dbReference type="NCBI Taxonomy" id="1963"/>
    <lineage>
        <taxon>Bacteria</taxon>
        <taxon>Bacillati</taxon>
        <taxon>Actinomycetota</taxon>
        <taxon>Actinomycetes</taxon>
        <taxon>Kitasatosporales</taxon>
        <taxon>Streptomycetaceae</taxon>
        <taxon>Streptomyces</taxon>
    </lineage>
</organism>
<name>A0A250VI97_STROL</name>
<comment type="caution">
    <text evidence="1">The sequence shown here is derived from an EMBL/GenBank/DDBJ whole genome shotgun (WGS) entry which is preliminary data.</text>
</comment>
<dbReference type="EMBL" id="BDQI01000011">
    <property type="protein sequence ID" value="GAX53806.1"/>
    <property type="molecule type" value="Genomic_DNA"/>
</dbReference>
<protein>
    <submittedName>
        <fullName evidence="1">Uncharacterized protein</fullName>
    </submittedName>
</protein>
<accession>A0A250VI97</accession>
<dbReference type="AlphaFoldDB" id="A0A250VI97"/>
<gene>
    <name evidence="1" type="ORF">SO3561_05336</name>
</gene>
<evidence type="ECO:0000313" key="2">
    <source>
        <dbReference type="Proteomes" id="UP000217446"/>
    </source>
</evidence>
<evidence type="ECO:0000313" key="1">
    <source>
        <dbReference type="EMBL" id="GAX53806.1"/>
    </source>
</evidence>
<dbReference type="Proteomes" id="UP000217446">
    <property type="component" value="Unassembled WGS sequence"/>
</dbReference>
<dbReference type="STRING" id="1963.AQJ27_30315"/>
<proteinExistence type="predicted"/>
<reference evidence="2" key="1">
    <citation type="submission" date="2017-05" db="EMBL/GenBank/DDBJ databases">
        <title>Streptomyces olivochromogenes NBRC 3561 whole genome shotgun sequence.</title>
        <authorList>
            <person name="Dohra H."/>
            <person name="Kodani S."/>
        </authorList>
    </citation>
    <scope>NUCLEOTIDE SEQUENCE [LARGE SCALE GENOMIC DNA]</scope>
    <source>
        <strain evidence="2">NBRC 3561</strain>
    </source>
</reference>
<keyword evidence="2" id="KW-1185">Reference proteome</keyword>